<feature type="transmembrane region" description="Helical" evidence="1">
    <location>
        <begin position="59"/>
        <end position="85"/>
    </location>
</feature>
<dbReference type="AlphaFoldDB" id="A0A2Z3H9I9"/>
<evidence type="ECO:0000256" key="1">
    <source>
        <dbReference type="SAM" id="Phobius"/>
    </source>
</evidence>
<evidence type="ECO:0008006" key="4">
    <source>
        <dbReference type="Google" id="ProtNLM"/>
    </source>
</evidence>
<name>A0A2Z3H9I9_9BACT</name>
<keyword evidence="1" id="KW-1133">Transmembrane helix</keyword>
<proteinExistence type="predicted"/>
<dbReference type="EMBL" id="CP025958">
    <property type="protein sequence ID" value="AWM41092.1"/>
    <property type="molecule type" value="Genomic_DNA"/>
</dbReference>
<dbReference type="KEGG" id="gog:C1280_31650"/>
<keyword evidence="1" id="KW-0812">Transmembrane</keyword>
<protein>
    <recommendedName>
        <fullName evidence="4">DUF1109 domain-containing protein</fullName>
    </recommendedName>
</protein>
<evidence type="ECO:0000313" key="3">
    <source>
        <dbReference type="Proteomes" id="UP000245802"/>
    </source>
</evidence>
<sequence length="166" mass="18438">MRVVILVAGCVWVAVALAGVSNTHTSMDLGFALLFTGFALTVAWGAVTLRSQVRRGRVWWSLPPAVLVVAVLAMTEWGLVARVWLSEAPLRARAEAARRGEVDHRSGRTGLFFIQGVEEGRSEVRFVTGSEMLDTVGLAHREVPPGPGERHYRHLFGPWYRFVRPY</sequence>
<evidence type="ECO:0000313" key="2">
    <source>
        <dbReference type="EMBL" id="AWM41092.1"/>
    </source>
</evidence>
<feature type="transmembrane region" description="Helical" evidence="1">
    <location>
        <begin position="28"/>
        <end position="47"/>
    </location>
</feature>
<accession>A0A2Z3H9I9</accession>
<gene>
    <name evidence="2" type="ORF">C1280_31650</name>
</gene>
<reference evidence="2 3" key="1">
    <citation type="submission" date="2018-01" db="EMBL/GenBank/DDBJ databases">
        <title>G. obscuriglobus.</title>
        <authorList>
            <person name="Franke J."/>
            <person name="Blomberg W."/>
            <person name="Selmecki A."/>
        </authorList>
    </citation>
    <scope>NUCLEOTIDE SEQUENCE [LARGE SCALE GENOMIC DNA]</scope>
    <source>
        <strain evidence="2 3">DSM 5831</strain>
    </source>
</reference>
<organism evidence="2 3">
    <name type="scientific">Gemmata obscuriglobus</name>
    <dbReference type="NCBI Taxonomy" id="114"/>
    <lineage>
        <taxon>Bacteria</taxon>
        <taxon>Pseudomonadati</taxon>
        <taxon>Planctomycetota</taxon>
        <taxon>Planctomycetia</taxon>
        <taxon>Gemmatales</taxon>
        <taxon>Gemmataceae</taxon>
        <taxon>Gemmata</taxon>
    </lineage>
</organism>
<keyword evidence="3" id="KW-1185">Reference proteome</keyword>
<dbReference type="Proteomes" id="UP000245802">
    <property type="component" value="Chromosome"/>
</dbReference>
<keyword evidence="1" id="KW-0472">Membrane</keyword>